<sequence>MSLSKDLYKKITLAIYDHKCIMRKANQMWCSLKEVEKTLDRLACGKCGKHK</sequence>
<dbReference type="AlphaFoldDB" id="A0A9D1F2G8"/>
<protein>
    <submittedName>
        <fullName evidence="1">Uncharacterized protein</fullName>
    </submittedName>
</protein>
<organism evidence="1 2">
    <name type="scientific">Candidatus Scybalocola faecigallinarum</name>
    <dbReference type="NCBI Taxonomy" id="2840941"/>
    <lineage>
        <taxon>Bacteria</taxon>
        <taxon>Bacillati</taxon>
        <taxon>Bacillota</taxon>
        <taxon>Clostridia</taxon>
        <taxon>Lachnospirales</taxon>
        <taxon>Lachnospiraceae</taxon>
        <taxon>Lachnospiraceae incertae sedis</taxon>
        <taxon>Candidatus Scybalocola (ex Gilroy et al. 2021)</taxon>
    </lineage>
</organism>
<dbReference type="Proteomes" id="UP000823927">
    <property type="component" value="Unassembled WGS sequence"/>
</dbReference>
<dbReference type="EMBL" id="DVIT01000004">
    <property type="protein sequence ID" value="HIS46090.1"/>
    <property type="molecule type" value="Genomic_DNA"/>
</dbReference>
<gene>
    <name evidence="1" type="ORF">IAB46_00775</name>
</gene>
<evidence type="ECO:0000313" key="2">
    <source>
        <dbReference type="Proteomes" id="UP000823927"/>
    </source>
</evidence>
<comment type="caution">
    <text evidence="1">The sequence shown here is derived from an EMBL/GenBank/DDBJ whole genome shotgun (WGS) entry which is preliminary data.</text>
</comment>
<accession>A0A9D1F2G8</accession>
<name>A0A9D1F2G8_9FIRM</name>
<evidence type="ECO:0000313" key="1">
    <source>
        <dbReference type="EMBL" id="HIS46090.1"/>
    </source>
</evidence>
<reference evidence="1" key="2">
    <citation type="journal article" date="2021" name="PeerJ">
        <title>Extensive microbial diversity within the chicken gut microbiome revealed by metagenomics and culture.</title>
        <authorList>
            <person name="Gilroy R."/>
            <person name="Ravi A."/>
            <person name="Getino M."/>
            <person name="Pursley I."/>
            <person name="Horton D.L."/>
            <person name="Alikhan N.F."/>
            <person name="Baker D."/>
            <person name="Gharbi K."/>
            <person name="Hall N."/>
            <person name="Watson M."/>
            <person name="Adriaenssens E.M."/>
            <person name="Foster-Nyarko E."/>
            <person name="Jarju S."/>
            <person name="Secka A."/>
            <person name="Antonio M."/>
            <person name="Oren A."/>
            <person name="Chaudhuri R.R."/>
            <person name="La Ragione R."/>
            <person name="Hildebrand F."/>
            <person name="Pallen M.J."/>
        </authorList>
    </citation>
    <scope>NUCLEOTIDE SEQUENCE</scope>
    <source>
        <strain evidence="1">CHK178-757</strain>
    </source>
</reference>
<proteinExistence type="predicted"/>
<reference evidence="1" key="1">
    <citation type="submission" date="2020-10" db="EMBL/GenBank/DDBJ databases">
        <authorList>
            <person name="Gilroy R."/>
        </authorList>
    </citation>
    <scope>NUCLEOTIDE SEQUENCE</scope>
    <source>
        <strain evidence="1">CHK178-757</strain>
    </source>
</reference>